<dbReference type="Proteomes" id="UP000770785">
    <property type="component" value="Unassembled WGS sequence"/>
</dbReference>
<accession>A0ABX0X6X3</accession>
<name>A0ABX0X6X3_9BACT</name>
<sequence>MIGKMKQWLGIEGVKLELKVPPEFSADQGLVTGTVRLTSKSPQSVSAIKLTIIEKYTRGRDEDIRVDEYQLGSVVLRQPIMVPGEGVPVSVAFSLAYETVSSPVEAFGNKNFLFKGLAWVAKQSRNASSEFRIEAEAQVQGVGLNPFDKTILGG</sequence>
<dbReference type="EMBL" id="JAATJH010000001">
    <property type="protein sequence ID" value="NJC24739.1"/>
    <property type="molecule type" value="Genomic_DNA"/>
</dbReference>
<organism evidence="1 2">
    <name type="scientific">Neolewinella antarctica</name>
    <dbReference type="NCBI Taxonomy" id="442734"/>
    <lineage>
        <taxon>Bacteria</taxon>
        <taxon>Pseudomonadati</taxon>
        <taxon>Bacteroidota</taxon>
        <taxon>Saprospiria</taxon>
        <taxon>Saprospirales</taxon>
        <taxon>Lewinellaceae</taxon>
        <taxon>Neolewinella</taxon>
    </lineage>
</organism>
<dbReference type="RefSeq" id="WP_245184354.1">
    <property type="nucleotide sequence ID" value="NZ_JAATJH010000001.1"/>
</dbReference>
<comment type="caution">
    <text evidence="1">The sequence shown here is derived from an EMBL/GenBank/DDBJ whole genome shotgun (WGS) entry which is preliminary data.</text>
</comment>
<reference evidence="1 2" key="1">
    <citation type="submission" date="2020-03" db="EMBL/GenBank/DDBJ databases">
        <title>Genomic Encyclopedia of Type Strains, Phase IV (KMG-IV): sequencing the most valuable type-strain genomes for metagenomic binning, comparative biology and taxonomic classification.</title>
        <authorList>
            <person name="Goeker M."/>
        </authorList>
    </citation>
    <scope>NUCLEOTIDE SEQUENCE [LARGE SCALE GENOMIC DNA]</scope>
    <source>
        <strain evidence="1 2">DSM 105096</strain>
    </source>
</reference>
<protein>
    <submittedName>
        <fullName evidence="1">Uncharacterized protein</fullName>
    </submittedName>
</protein>
<keyword evidence="2" id="KW-1185">Reference proteome</keyword>
<proteinExistence type="predicted"/>
<evidence type="ECO:0000313" key="2">
    <source>
        <dbReference type="Proteomes" id="UP000770785"/>
    </source>
</evidence>
<evidence type="ECO:0000313" key="1">
    <source>
        <dbReference type="EMBL" id="NJC24739.1"/>
    </source>
</evidence>
<gene>
    <name evidence="1" type="ORF">GGR27_000220</name>
</gene>